<evidence type="ECO:0000313" key="2">
    <source>
        <dbReference type="Proteomes" id="UP000245764"/>
    </source>
</evidence>
<dbReference type="Proteomes" id="UP000245764">
    <property type="component" value="Chromosome 16"/>
</dbReference>
<sequence length="174" mass="19161">MERPLTPTDGDGDNVKVVYGITERDAVGEAFEAPSSSYRVQESASLEEYAAQDGKIRLAALEQFMVDNLQDQRSHLRDDVPKNDISGTRRRKLWEEGYGSFWIDKFCGRNFSKLSSLQRPYHCRTLSEFAADSIAGNVAAGKSTLVQTANVAKAISSMEEGEDGTSGSKLESLE</sequence>
<reference evidence="2" key="1">
    <citation type="submission" date="2017-05" db="EMBL/GenBank/DDBJ databases">
        <authorList>
            <person name="Song R."/>
            <person name="Chenine A.L."/>
            <person name="Ruprecht R.M."/>
        </authorList>
    </citation>
    <scope>NUCLEOTIDE SEQUENCE [LARGE SCALE GENOMIC DNA]</scope>
</reference>
<dbReference type="AlphaFoldDB" id="A0A2H1H9A8"/>
<protein>
    <submittedName>
        <fullName evidence="1">Uncharacterized protein</fullName>
    </submittedName>
</protein>
<gene>
    <name evidence="1" type="ORF">ZT1E4_G11735</name>
</gene>
<name>A0A2H1H9A8_ZYMTR</name>
<accession>A0A2H1H9A8</accession>
<proteinExistence type="predicted"/>
<organism evidence="1 2">
    <name type="scientific">Zymoseptoria tritici ST99CH_1E4</name>
    <dbReference type="NCBI Taxonomy" id="1276532"/>
    <lineage>
        <taxon>Eukaryota</taxon>
        <taxon>Fungi</taxon>
        <taxon>Dikarya</taxon>
        <taxon>Ascomycota</taxon>
        <taxon>Pezizomycotina</taxon>
        <taxon>Dothideomycetes</taxon>
        <taxon>Dothideomycetidae</taxon>
        <taxon>Mycosphaerellales</taxon>
        <taxon>Mycosphaerellaceae</taxon>
        <taxon>Zymoseptoria</taxon>
    </lineage>
</organism>
<dbReference type="EMBL" id="LT854268">
    <property type="protein sequence ID" value="SMR62421.1"/>
    <property type="molecule type" value="Genomic_DNA"/>
</dbReference>
<evidence type="ECO:0000313" key="1">
    <source>
        <dbReference type="EMBL" id="SMR62421.1"/>
    </source>
</evidence>